<dbReference type="EMBL" id="SNXY01000006">
    <property type="protein sequence ID" value="TDP87814.1"/>
    <property type="molecule type" value="Genomic_DNA"/>
</dbReference>
<dbReference type="AlphaFoldDB" id="A0A4R6RML1"/>
<reference evidence="8 9" key="1">
    <citation type="submission" date="2019-03" db="EMBL/GenBank/DDBJ databases">
        <title>Genomic Encyclopedia of Type Strains, Phase IV (KMG-IV): sequencing the most valuable type-strain genomes for metagenomic binning, comparative biology and taxonomic classification.</title>
        <authorList>
            <person name="Goeker M."/>
        </authorList>
    </citation>
    <scope>NUCLEOTIDE SEQUENCE [LARGE SCALE GENOMIC DNA]</scope>
    <source>
        <strain evidence="8 9">DSM 102969</strain>
    </source>
</reference>
<evidence type="ECO:0000313" key="8">
    <source>
        <dbReference type="EMBL" id="TDP87814.1"/>
    </source>
</evidence>
<feature type="transmembrane region" description="Helical" evidence="5">
    <location>
        <begin position="238"/>
        <end position="254"/>
    </location>
</feature>
<proteinExistence type="inferred from homology"/>
<comment type="similarity">
    <text evidence="5">Belongs to the binding-protein-dependent transport system permease family.</text>
</comment>
<feature type="transmembrane region" description="Helical" evidence="5">
    <location>
        <begin position="199"/>
        <end position="218"/>
    </location>
</feature>
<feature type="region of interest" description="Disordered" evidence="6">
    <location>
        <begin position="1"/>
        <end position="24"/>
    </location>
</feature>
<evidence type="ECO:0000256" key="2">
    <source>
        <dbReference type="ARBA" id="ARBA00022692"/>
    </source>
</evidence>
<feature type="domain" description="ABC transmembrane type-1" evidence="7">
    <location>
        <begin position="99"/>
        <end position="313"/>
    </location>
</feature>
<dbReference type="SUPFAM" id="SSF161098">
    <property type="entry name" value="MetI-like"/>
    <property type="match status" value="1"/>
</dbReference>
<gene>
    <name evidence="8" type="ORF">EDD54_1713</name>
</gene>
<dbReference type="InterPro" id="IPR000515">
    <property type="entry name" value="MetI-like"/>
</dbReference>
<evidence type="ECO:0000256" key="3">
    <source>
        <dbReference type="ARBA" id="ARBA00022989"/>
    </source>
</evidence>
<evidence type="ECO:0000256" key="4">
    <source>
        <dbReference type="ARBA" id="ARBA00023136"/>
    </source>
</evidence>
<dbReference type="CDD" id="cd06261">
    <property type="entry name" value="TM_PBP2"/>
    <property type="match status" value="1"/>
</dbReference>
<dbReference type="InterPro" id="IPR052730">
    <property type="entry name" value="Sugar_ABC_transporter"/>
</dbReference>
<feature type="compositionally biased region" description="Basic and acidic residues" evidence="6">
    <location>
        <begin position="15"/>
        <end position="24"/>
    </location>
</feature>
<comment type="caution">
    <text evidence="8">The sequence shown here is derived from an EMBL/GenBank/DDBJ whole genome shotgun (WGS) entry which is preliminary data.</text>
</comment>
<organism evidence="8 9">
    <name type="scientific">Oharaeibacter diazotrophicus</name>
    <dbReference type="NCBI Taxonomy" id="1920512"/>
    <lineage>
        <taxon>Bacteria</taxon>
        <taxon>Pseudomonadati</taxon>
        <taxon>Pseudomonadota</taxon>
        <taxon>Alphaproteobacteria</taxon>
        <taxon>Hyphomicrobiales</taxon>
        <taxon>Pleomorphomonadaceae</taxon>
        <taxon>Oharaeibacter</taxon>
    </lineage>
</organism>
<dbReference type="OrthoDB" id="9785347at2"/>
<dbReference type="Proteomes" id="UP000294547">
    <property type="component" value="Unassembled WGS sequence"/>
</dbReference>
<dbReference type="Pfam" id="PF00528">
    <property type="entry name" value="BPD_transp_1"/>
    <property type="match status" value="1"/>
</dbReference>
<evidence type="ECO:0000313" key="9">
    <source>
        <dbReference type="Proteomes" id="UP000294547"/>
    </source>
</evidence>
<dbReference type="Gene3D" id="1.10.3720.10">
    <property type="entry name" value="MetI-like"/>
    <property type="match status" value="1"/>
</dbReference>
<keyword evidence="5" id="KW-0813">Transport</keyword>
<keyword evidence="2 5" id="KW-0812">Transmembrane</keyword>
<dbReference type="PROSITE" id="PS50928">
    <property type="entry name" value="ABC_TM1"/>
    <property type="match status" value="1"/>
</dbReference>
<protein>
    <submittedName>
        <fullName evidence="8">Carbohydrate ABC transporter membrane protein 1 (CUT1 family)</fullName>
    </submittedName>
</protein>
<keyword evidence="9" id="KW-1185">Reference proteome</keyword>
<name>A0A4R6RML1_9HYPH</name>
<dbReference type="GO" id="GO:0055085">
    <property type="term" value="P:transmembrane transport"/>
    <property type="evidence" value="ECO:0007669"/>
    <property type="project" value="InterPro"/>
</dbReference>
<dbReference type="InterPro" id="IPR035906">
    <property type="entry name" value="MetI-like_sf"/>
</dbReference>
<accession>A0A4R6RML1</accession>
<evidence type="ECO:0000256" key="5">
    <source>
        <dbReference type="RuleBase" id="RU363032"/>
    </source>
</evidence>
<evidence type="ECO:0000259" key="7">
    <source>
        <dbReference type="PROSITE" id="PS50928"/>
    </source>
</evidence>
<dbReference type="PANTHER" id="PTHR43759">
    <property type="entry name" value="TREHALOSE TRANSPORT SYSTEM PERMEASE PROTEIN SUGA"/>
    <property type="match status" value="1"/>
</dbReference>
<evidence type="ECO:0000256" key="1">
    <source>
        <dbReference type="ARBA" id="ARBA00004651"/>
    </source>
</evidence>
<feature type="transmembrane region" description="Helical" evidence="5">
    <location>
        <begin position="105"/>
        <end position="124"/>
    </location>
</feature>
<keyword evidence="4 5" id="KW-0472">Membrane</keyword>
<feature type="transmembrane region" description="Helical" evidence="5">
    <location>
        <begin position="295"/>
        <end position="314"/>
    </location>
</feature>
<feature type="transmembrane region" description="Helical" evidence="5">
    <location>
        <begin position="171"/>
        <end position="193"/>
    </location>
</feature>
<sequence>MTTEAAGPVRTDVGPPREDRSVADAVDRRPNRGYGRWTPFWFLAPAVFTLLAIGIYPTIFAAVTSFRQYNITRPRDGFPFVGLENYFTVLSDDTFWATLGLTGRFFLTVIPIQVALGIGIALLLHTPGLGVLRALARVTLVVPLATTYAVVGLIGRLIFNRDFGVANQALDFIGIGGLDWLGSPAGAFAAIAMMDIWQWTPFCALIFLAGLSMVPTEIEEAARLETRSKFMMLRHVQLPYLLPGLTAMLILRSADVLKLFDMVFVMTRGGPGAATDLVSVYIQRVGFRVFDLGVASAQAILLLVLTILLARLYIRLLYREIE</sequence>
<dbReference type="GO" id="GO:0005886">
    <property type="term" value="C:plasma membrane"/>
    <property type="evidence" value="ECO:0007669"/>
    <property type="project" value="UniProtKB-SubCell"/>
</dbReference>
<comment type="subcellular location">
    <subcellularLocation>
        <location evidence="1 5">Cell membrane</location>
        <topology evidence="1 5">Multi-pass membrane protein</topology>
    </subcellularLocation>
</comment>
<dbReference type="PANTHER" id="PTHR43759:SF1">
    <property type="entry name" value="GLUCOSE IMPORT SYSTEM PERMEASE PROTEIN GLCT"/>
    <property type="match status" value="1"/>
</dbReference>
<evidence type="ECO:0000256" key="6">
    <source>
        <dbReference type="SAM" id="MobiDB-lite"/>
    </source>
</evidence>
<feature type="transmembrane region" description="Helical" evidence="5">
    <location>
        <begin position="136"/>
        <end position="159"/>
    </location>
</feature>
<keyword evidence="3 5" id="KW-1133">Transmembrane helix</keyword>
<feature type="transmembrane region" description="Helical" evidence="5">
    <location>
        <begin position="40"/>
        <end position="63"/>
    </location>
</feature>